<accession>A0A4R0IGM2</accession>
<reference evidence="2 3" key="1">
    <citation type="submission" date="2019-02" db="EMBL/GenBank/DDBJ databases">
        <title>Kribbella capetownensis sp. nov. and Kribbella speibonae sp. nov., isolated from soil.</title>
        <authorList>
            <person name="Curtis S.M."/>
            <person name="Norton I."/>
            <person name="Everest G.J."/>
            <person name="Meyers P.R."/>
        </authorList>
    </citation>
    <scope>NUCLEOTIDE SEQUENCE [LARGE SCALE GENOMIC DNA]</scope>
    <source>
        <strain evidence="2 3">DSM 27082</strain>
    </source>
</reference>
<evidence type="ECO:0000256" key="1">
    <source>
        <dbReference type="SAM" id="Phobius"/>
    </source>
</evidence>
<organism evidence="2 3">
    <name type="scientific">Kribbella sindirgiensis</name>
    <dbReference type="NCBI Taxonomy" id="1124744"/>
    <lineage>
        <taxon>Bacteria</taxon>
        <taxon>Bacillati</taxon>
        <taxon>Actinomycetota</taxon>
        <taxon>Actinomycetes</taxon>
        <taxon>Propionibacteriales</taxon>
        <taxon>Kribbellaceae</taxon>
        <taxon>Kribbella</taxon>
    </lineage>
</organism>
<dbReference type="AlphaFoldDB" id="A0A4R0IGM2"/>
<evidence type="ECO:0000313" key="2">
    <source>
        <dbReference type="EMBL" id="TCC32463.1"/>
    </source>
</evidence>
<feature type="transmembrane region" description="Helical" evidence="1">
    <location>
        <begin position="294"/>
        <end position="312"/>
    </location>
</feature>
<keyword evidence="3" id="KW-1185">Reference proteome</keyword>
<sequence>MAQDLRLQIFQGESLLQHLRQRNSSGGFLFWLPIVALGSFAVLAAAGQDLGQADLAGLLCHDIKAYIYANDKLCSSAPPSERMSFLRDLPLLITITLLSLTPGLMYRQWLGIESFLDSMERRNILAWPNGRAAVLQEVQSCNAYYRRASRTSLAILAFSFLSVSIVCKALAVGSDYPVLDTTGNGGAVKYSLWWAAISSEGWAWLGYVGWGTLFVYSVVLQNVYGGRAVALLWRTRKSIDYGADVDNLDGHFGWSDVRKILLCTWTAIIIHGIAMAMVAISLPNHPAIVLSPLLIQWLVTTPFYVGIPIYLIRKNIANWKSAELSKLTLAQVPAASTQQATAAGAMADRIRRVRVNPYAGITARIVYFLGFVSSLTVVIQILRIIY</sequence>
<dbReference type="OrthoDB" id="4073522at2"/>
<feature type="transmembrane region" description="Helical" evidence="1">
    <location>
        <begin position="89"/>
        <end position="106"/>
    </location>
</feature>
<keyword evidence="1" id="KW-0812">Transmembrane</keyword>
<feature type="transmembrane region" description="Helical" evidence="1">
    <location>
        <begin position="202"/>
        <end position="224"/>
    </location>
</feature>
<dbReference type="EMBL" id="SJKA01000006">
    <property type="protein sequence ID" value="TCC32463.1"/>
    <property type="molecule type" value="Genomic_DNA"/>
</dbReference>
<evidence type="ECO:0000313" key="3">
    <source>
        <dbReference type="Proteomes" id="UP000292695"/>
    </source>
</evidence>
<proteinExistence type="predicted"/>
<feature type="transmembrane region" description="Helical" evidence="1">
    <location>
        <begin position="28"/>
        <end position="46"/>
    </location>
</feature>
<feature type="transmembrane region" description="Helical" evidence="1">
    <location>
        <begin position="260"/>
        <end position="282"/>
    </location>
</feature>
<name>A0A4R0IGM2_9ACTN</name>
<keyword evidence="1" id="KW-1133">Transmembrane helix</keyword>
<feature type="transmembrane region" description="Helical" evidence="1">
    <location>
        <begin position="153"/>
        <end position="171"/>
    </location>
</feature>
<protein>
    <submittedName>
        <fullName evidence="2">Uncharacterized protein</fullName>
    </submittedName>
</protein>
<dbReference type="RefSeq" id="WP_131290637.1">
    <property type="nucleotide sequence ID" value="NZ_SJKA01000006.1"/>
</dbReference>
<comment type="caution">
    <text evidence="2">The sequence shown here is derived from an EMBL/GenBank/DDBJ whole genome shotgun (WGS) entry which is preliminary data.</text>
</comment>
<feature type="transmembrane region" description="Helical" evidence="1">
    <location>
        <begin position="361"/>
        <end position="385"/>
    </location>
</feature>
<gene>
    <name evidence="2" type="ORF">E0H50_19995</name>
</gene>
<keyword evidence="1" id="KW-0472">Membrane</keyword>
<dbReference type="Proteomes" id="UP000292695">
    <property type="component" value="Unassembled WGS sequence"/>
</dbReference>